<feature type="transmembrane region" description="Helical" evidence="1">
    <location>
        <begin position="60"/>
        <end position="80"/>
    </location>
</feature>
<feature type="domain" description="YcxB-like C-terminal" evidence="2">
    <location>
        <begin position="114"/>
        <end position="173"/>
    </location>
</feature>
<accession>A0A413FLR3</accession>
<dbReference type="EMBL" id="QSBM01000001">
    <property type="protein sequence ID" value="RGX33174.1"/>
    <property type="molecule type" value="Genomic_DNA"/>
</dbReference>
<name>A0A413FLR3_9FIRM</name>
<dbReference type="Proteomes" id="UP000283880">
    <property type="component" value="Unassembled WGS sequence"/>
</dbReference>
<protein>
    <submittedName>
        <fullName evidence="3">YcxB family protein</fullName>
    </submittedName>
</protein>
<dbReference type="InterPro" id="IPR025588">
    <property type="entry name" value="YcxB-like_C"/>
</dbReference>
<evidence type="ECO:0000313" key="4">
    <source>
        <dbReference type="Proteomes" id="UP000283880"/>
    </source>
</evidence>
<gene>
    <name evidence="3" type="ORF">DWV29_02940</name>
</gene>
<comment type="caution">
    <text evidence="3">The sequence shown here is derived from an EMBL/GenBank/DDBJ whole genome shotgun (WGS) entry which is preliminary data.</text>
</comment>
<evidence type="ECO:0000313" key="3">
    <source>
        <dbReference type="EMBL" id="RGX33174.1"/>
    </source>
</evidence>
<organism evidence="3 4">
    <name type="scientific">Enterocloster asparagiformis</name>
    <dbReference type="NCBI Taxonomy" id="333367"/>
    <lineage>
        <taxon>Bacteria</taxon>
        <taxon>Bacillati</taxon>
        <taxon>Bacillota</taxon>
        <taxon>Clostridia</taxon>
        <taxon>Lachnospirales</taxon>
        <taxon>Lachnospiraceae</taxon>
        <taxon>Enterocloster</taxon>
    </lineage>
</organism>
<keyword evidence="1" id="KW-1133">Transmembrane helix</keyword>
<keyword evidence="1" id="KW-0472">Membrane</keyword>
<sequence length="189" mass="22053">MDVIFQVDVRKKDRKLEERYRRTAFDLYRKGTKRSAGAWVLLIWYSIVLIMSLGGGGGAYTLRSFIVEALLVFIWFLIAFRRFRNRVMLRLLFLTIALKERGDTGTFNGNRFMFGEEGFWAITVGDMMWKYPAVDKVAESRDAVFLYFKEDSGLYFAKRDFTVGDSKAFLQFIAEKTGKEVIRLKGSRR</sequence>
<reference evidence="3 4" key="1">
    <citation type="submission" date="2018-08" db="EMBL/GenBank/DDBJ databases">
        <title>A genome reference for cultivated species of the human gut microbiota.</title>
        <authorList>
            <person name="Zou Y."/>
            <person name="Xue W."/>
            <person name="Luo G."/>
        </authorList>
    </citation>
    <scope>NUCLEOTIDE SEQUENCE [LARGE SCALE GENOMIC DNA]</scope>
    <source>
        <strain evidence="3 4">AF04-15</strain>
    </source>
</reference>
<dbReference type="AlphaFoldDB" id="A0A413FLR3"/>
<evidence type="ECO:0000256" key="1">
    <source>
        <dbReference type="SAM" id="Phobius"/>
    </source>
</evidence>
<feature type="transmembrane region" description="Helical" evidence="1">
    <location>
        <begin position="36"/>
        <end position="54"/>
    </location>
</feature>
<dbReference type="OrthoDB" id="2086118at2"/>
<proteinExistence type="predicted"/>
<dbReference type="RefSeq" id="WP_007718163.1">
    <property type="nucleotide sequence ID" value="NZ_JAWRJJ010000093.1"/>
</dbReference>
<dbReference type="Pfam" id="PF14317">
    <property type="entry name" value="YcxB"/>
    <property type="match status" value="1"/>
</dbReference>
<keyword evidence="1" id="KW-0812">Transmembrane</keyword>
<evidence type="ECO:0000259" key="2">
    <source>
        <dbReference type="Pfam" id="PF14317"/>
    </source>
</evidence>